<reference evidence="1 2" key="1">
    <citation type="submission" date="2015-12" db="EMBL/GenBank/DDBJ databases">
        <title>Draft genome of the nematode, Onchocerca flexuosa.</title>
        <authorList>
            <person name="Mitreva M."/>
        </authorList>
    </citation>
    <scope>NUCLEOTIDE SEQUENCE [LARGE SCALE GENOMIC DNA]</scope>
    <source>
        <strain evidence="1">Red Deer</strain>
    </source>
</reference>
<keyword evidence="2" id="KW-1185">Reference proteome</keyword>
<evidence type="ECO:0000313" key="1">
    <source>
        <dbReference type="EMBL" id="OZC08802.1"/>
    </source>
</evidence>
<dbReference type="AlphaFoldDB" id="A0A183HJ51"/>
<evidence type="ECO:0000313" key="2">
    <source>
        <dbReference type="Proteomes" id="UP000242913"/>
    </source>
</evidence>
<protein>
    <submittedName>
        <fullName evidence="3">Ovule protein</fullName>
    </submittedName>
</protein>
<evidence type="ECO:0000313" key="3">
    <source>
        <dbReference type="WBParaSite" id="OFLC_0000751201-mRNA-1"/>
    </source>
</evidence>
<sequence length="116" mass="12752">MDSAGQSFDLMIMDSWRLGVRGQLSSQERVVVSSFALSFPSNFPDNLSMASSLVTAENPPPPPFPFPYYSTNQMNSTNGHSNNNSTFTCTAPQMSCQQPSLPFNSNICRKNVFSKS</sequence>
<dbReference type="EMBL" id="KZ270003">
    <property type="protein sequence ID" value="OZC08802.1"/>
    <property type="molecule type" value="Genomic_DNA"/>
</dbReference>
<reference evidence="3" key="2">
    <citation type="submission" date="2016-06" db="UniProtKB">
        <authorList>
            <consortium name="WormBaseParasite"/>
        </authorList>
    </citation>
    <scope>IDENTIFICATION</scope>
</reference>
<gene>
    <name evidence="1" type="ORF">X798_04220</name>
</gene>
<dbReference type="Proteomes" id="UP000242913">
    <property type="component" value="Unassembled WGS sequence"/>
</dbReference>
<accession>A0A183HJ51</accession>
<organism evidence="3">
    <name type="scientific">Onchocerca flexuosa</name>
    <dbReference type="NCBI Taxonomy" id="387005"/>
    <lineage>
        <taxon>Eukaryota</taxon>
        <taxon>Metazoa</taxon>
        <taxon>Ecdysozoa</taxon>
        <taxon>Nematoda</taxon>
        <taxon>Chromadorea</taxon>
        <taxon>Rhabditida</taxon>
        <taxon>Spirurina</taxon>
        <taxon>Spiruromorpha</taxon>
        <taxon>Filarioidea</taxon>
        <taxon>Onchocercidae</taxon>
        <taxon>Onchocerca</taxon>
    </lineage>
</organism>
<dbReference type="WBParaSite" id="OFLC_0000751201-mRNA-1">
    <property type="protein sequence ID" value="OFLC_0000751201-mRNA-1"/>
    <property type="gene ID" value="OFLC_0000751201"/>
</dbReference>
<proteinExistence type="predicted"/>
<name>A0A183HJ51_9BILA</name>